<reference evidence="4 5" key="1">
    <citation type="journal article" date="2018" name="Sci. Rep.">
        <title>Genomic signatures of local adaptation to the degree of environmental predictability in rotifers.</title>
        <authorList>
            <person name="Franch-Gras L."/>
            <person name="Hahn C."/>
            <person name="Garcia-Roger E.M."/>
            <person name="Carmona M.J."/>
            <person name="Serra M."/>
            <person name="Gomez A."/>
        </authorList>
    </citation>
    <scope>NUCLEOTIDE SEQUENCE [LARGE SCALE GENOMIC DNA]</scope>
    <source>
        <strain evidence="4">HYR1</strain>
    </source>
</reference>
<evidence type="ECO:0000256" key="1">
    <source>
        <dbReference type="ARBA" id="ARBA00022837"/>
    </source>
</evidence>
<evidence type="ECO:0000313" key="5">
    <source>
        <dbReference type="Proteomes" id="UP000276133"/>
    </source>
</evidence>
<organism evidence="4 5">
    <name type="scientific">Brachionus plicatilis</name>
    <name type="common">Marine rotifer</name>
    <name type="synonym">Brachionus muelleri</name>
    <dbReference type="NCBI Taxonomy" id="10195"/>
    <lineage>
        <taxon>Eukaryota</taxon>
        <taxon>Metazoa</taxon>
        <taxon>Spiralia</taxon>
        <taxon>Gnathifera</taxon>
        <taxon>Rotifera</taxon>
        <taxon>Eurotatoria</taxon>
        <taxon>Monogononta</taxon>
        <taxon>Pseudotrocha</taxon>
        <taxon>Ploima</taxon>
        <taxon>Brachionidae</taxon>
        <taxon>Brachionus</taxon>
    </lineage>
</organism>
<dbReference type="SMART" id="SM00054">
    <property type="entry name" value="EFh"/>
    <property type="match status" value="2"/>
</dbReference>
<dbReference type="InterPro" id="IPR002048">
    <property type="entry name" value="EF_hand_dom"/>
</dbReference>
<feature type="domain" description="EF-hand" evidence="3">
    <location>
        <begin position="380"/>
        <end position="415"/>
    </location>
</feature>
<dbReference type="SUPFAM" id="SSF47473">
    <property type="entry name" value="EF-hand"/>
    <property type="match status" value="1"/>
</dbReference>
<dbReference type="Proteomes" id="UP000276133">
    <property type="component" value="Unassembled WGS sequence"/>
</dbReference>
<accession>A0A3M7T0D0</accession>
<proteinExistence type="predicted"/>
<sequence>MIYSYPESSLTKSRLLDYTNQGTGPVLGTTQKSNPLPNFINTSTSNYISEIEQAIIRSQAPIQIDESEEITVLGQRGIWANKQEVINWNGALSLKEYSINEDADPEIVTKRTDHSVTYVQELAIRYLRPPTPPAPGEIIIQQEQSTLAPPAPPLVIRQQPARTSTPEPMVIREAPPAPPEQVGRKVITISGKQLPPAPRKVVIERLAALPSKPQSVVIERWLPYSQVKRRVIYQRSEQPDAVNVKPRNVIIQWQAPHVHVNKDFKYLGIIRANPAEYVSRYGESLKASSQLPDFVLGIKPPQGVTLAAERPFSQVHILEGEVHALKLVDLDREGLAEYKSQVDRSSFGDGGQSGLEKYTDKYFSSGYNLQSAQMFKSEMSMADLVTDIFNEEDMDQSGSLSVEEARKLMQKLNAQLNTDYEDVERFLSALDRDQDGRISLKELRKAFEKLM</sequence>
<dbReference type="InterPro" id="IPR011992">
    <property type="entry name" value="EF-hand-dom_pair"/>
</dbReference>
<dbReference type="EMBL" id="REGN01000513">
    <property type="protein sequence ID" value="RNA41359.1"/>
    <property type="molecule type" value="Genomic_DNA"/>
</dbReference>
<dbReference type="GO" id="GO:0005509">
    <property type="term" value="F:calcium ion binding"/>
    <property type="evidence" value="ECO:0007669"/>
    <property type="project" value="InterPro"/>
</dbReference>
<feature type="domain" description="EF-hand" evidence="3">
    <location>
        <begin position="418"/>
        <end position="451"/>
    </location>
</feature>
<dbReference type="Gene3D" id="1.10.238.10">
    <property type="entry name" value="EF-hand"/>
    <property type="match status" value="1"/>
</dbReference>
<dbReference type="Pfam" id="PF13499">
    <property type="entry name" value="EF-hand_7"/>
    <property type="match status" value="1"/>
</dbReference>
<comment type="caution">
    <text evidence="4">The sequence shown here is derived from an EMBL/GenBank/DDBJ whole genome shotgun (WGS) entry which is preliminary data.</text>
</comment>
<evidence type="ECO:0000259" key="3">
    <source>
        <dbReference type="PROSITE" id="PS50222"/>
    </source>
</evidence>
<feature type="region of interest" description="Disordered" evidence="2">
    <location>
        <begin position="161"/>
        <end position="181"/>
    </location>
</feature>
<dbReference type="OrthoDB" id="296996at2759"/>
<protein>
    <recommendedName>
        <fullName evidence="3">EF-hand domain-containing protein</fullName>
    </recommendedName>
</protein>
<gene>
    <name evidence="4" type="ORF">BpHYR1_043584</name>
</gene>
<dbReference type="AlphaFoldDB" id="A0A3M7T0D0"/>
<name>A0A3M7T0D0_BRAPC</name>
<dbReference type="InterPro" id="IPR018247">
    <property type="entry name" value="EF_Hand_1_Ca_BS"/>
</dbReference>
<dbReference type="PROSITE" id="PS00018">
    <property type="entry name" value="EF_HAND_1"/>
    <property type="match status" value="1"/>
</dbReference>
<keyword evidence="5" id="KW-1185">Reference proteome</keyword>
<evidence type="ECO:0000256" key="2">
    <source>
        <dbReference type="SAM" id="MobiDB-lite"/>
    </source>
</evidence>
<dbReference type="PROSITE" id="PS50222">
    <property type="entry name" value="EF_HAND_2"/>
    <property type="match status" value="2"/>
</dbReference>
<keyword evidence="1" id="KW-0106">Calcium</keyword>
<evidence type="ECO:0000313" key="4">
    <source>
        <dbReference type="EMBL" id="RNA41359.1"/>
    </source>
</evidence>
<dbReference type="CDD" id="cd00051">
    <property type="entry name" value="EFh"/>
    <property type="match status" value="1"/>
</dbReference>